<gene>
    <name evidence="2" type="ORF">J1N35_037369</name>
</gene>
<dbReference type="InterPro" id="IPR025398">
    <property type="entry name" value="DUF4371"/>
</dbReference>
<feature type="domain" description="DUF4371" evidence="1">
    <location>
        <begin position="136"/>
        <end position="260"/>
    </location>
</feature>
<evidence type="ECO:0000313" key="3">
    <source>
        <dbReference type="Proteomes" id="UP000828251"/>
    </source>
</evidence>
<comment type="caution">
    <text evidence="2">The sequence shown here is derived from an EMBL/GenBank/DDBJ whole genome shotgun (WGS) entry which is preliminary data.</text>
</comment>
<dbReference type="Proteomes" id="UP000828251">
    <property type="component" value="Unassembled WGS sequence"/>
</dbReference>
<dbReference type="EMBL" id="JAIQCV010000011">
    <property type="protein sequence ID" value="KAH1046585.1"/>
    <property type="molecule type" value="Genomic_DNA"/>
</dbReference>
<dbReference type="Pfam" id="PF14291">
    <property type="entry name" value="DUF4371"/>
    <property type="match status" value="1"/>
</dbReference>
<proteinExistence type="predicted"/>
<reference evidence="2 3" key="1">
    <citation type="journal article" date="2021" name="Plant Biotechnol. J.">
        <title>Multi-omics assisted identification of the key and species-specific regulatory components of drought-tolerant mechanisms in Gossypium stocksii.</title>
        <authorList>
            <person name="Yu D."/>
            <person name="Ke L."/>
            <person name="Zhang D."/>
            <person name="Wu Y."/>
            <person name="Sun Y."/>
            <person name="Mei J."/>
            <person name="Sun J."/>
            <person name="Sun Y."/>
        </authorList>
    </citation>
    <scope>NUCLEOTIDE SEQUENCE [LARGE SCALE GENOMIC DNA]</scope>
    <source>
        <strain evidence="3">cv. E1</strain>
        <tissue evidence="2">Leaf</tissue>
    </source>
</reference>
<name>A0A9D3UJR6_9ROSI</name>
<dbReference type="PANTHER" id="PTHR45749:SF37">
    <property type="entry name" value="OS05G0311600 PROTEIN"/>
    <property type="match status" value="1"/>
</dbReference>
<accession>A0A9D3UJR6</accession>
<dbReference type="AlphaFoldDB" id="A0A9D3UJR6"/>
<dbReference type="OrthoDB" id="1730821at2759"/>
<keyword evidence="3" id="KW-1185">Reference proteome</keyword>
<evidence type="ECO:0000259" key="1">
    <source>
        <dbReference type="Pfam" id="PF14291"/>
    </source>
</evidence>
<protein>
    <recommendedName>
        <fullName evidence="1">DUF4371 domain-containing protein</fullName>
    </recommendedName>
</protein>
<organism evidence="2 3">
    <name type="scientific">Gossypium stocksii</name>
    <dbReference type="NCBI Taxonomy" id="47602"/>
    <lineage>
        <taxon>Eukaryota</taxon>
        <taxon>Viridiplantae</taxon>
        <taxon>Streptophyta</taxon>
        <taxon>Embryophyta</taxon>
        <taxon>Tracheophyta</taxon>
        <taxon>Spermatophyta</taxon>
        <taxon>Magnoliopsida</taxon>
        <taxon>eudicotyledons</taxon>
        <taxon>Gunneridae</taxon>
        <taxon>Pentapetalae</taxon>
        <taxon>rosids</taxon>
        <taxon>malvids</taxon>
        <taxon>Malvales</taxon>
        <taxon>Malvaceae</taxon>
        <taxon>Malvoideae</taxon>
        <taxon>Gossypium</taxon>
    </lineage>
</organism>
<dbReference type="PANTHER" id="PTHR45749">
    <property type="match status" value="1"/>
</dbReference>
<evidence type="ECO:0000313" key="2">
    <source>
        <dbReference type="EMBL" id="KAH1046585.1"/>
    </source>
</evidence>
<sequence>MEKNQISDLPKLLNEISSLLNFKLLNAISSLPKLLNEISCLLNLKKLNEISSLSKLLNEILGLLKFLNVLFGSYQSVPPTEALTSPQYINKNECQFLPSWYKLFLDWLEFSSSKNVTYCLPYFIFNEPFGHYENIFTSQGFQSWKKVNERSKCLFATHVDKDANSLYKNEIINYRDLQNSLQNIESVIEKQNSEQFARNQLQLKMSIDVVKWLIFQGYTFRGCDEAQHSRNRSKFLELIKLLTSYNEDVGTIVLKNAPQNA</sequence>